<name>A0A6G0WWM2_9STRA</name>
<accession>A0A6G0WWM2</accession>
<organism evidence="7 8">
    <name type="scientific">Aphanomyces euteiches</name>
    <dbReference type="NCBI Taxonomy" id="100861"/>
    <lineage>
        <taxon>Eukaryota</taxon>
        <taxon>Sar</taxon>
        <taxon>Stramenopiles</taxon>
        <taxon>Oomycota</taxon>
        <taxon>Saprolegniomycetes</taxon>
        <taxon>Saprolegniales</taxon>
        <taxon>Verrucalvaceae</taxon>
        <taxon>Aphanomyces</taxon>
    </lineage>
</organism>
<reference evidence="7 8" key="1">
    <citation type="submission" date="2019-07" db="EMBL/GenBank/DDBJ databases">
        <title>Genomics analysis of Aphanomyces spp. identifies a new class of oomycete effector associated with host adaptation.</title>
        <authorList>
            <person name="Gaulin E."/>
        </authorList>
    </citation>
    <scope>NUCLEOTIDE SEQUENCE [LARGE SCALE GENOMIC DNA]</scope>
    <source>
        <strain evidence="7 8">ATCC 201684</strain>
    </source>
</reference>
<feature type="domain" description="A20-type" evidence="5">
    <location>
        <begin position="45"/>
        <end position="79"/>
    </location>
</feature>
<evidence type="ECO:0000256" key="1">
    <source>
        <dbReference type="ARBA" id="ARBA00022723"/>
    </source>
</evidence>
<dbReference type="PANTHER" id="PTHR10634">
    <property type="entry name" value="AN1-TYPE ZINC FINGER PROTEIN"/>
    <property type="match status" value="1"/>
</dbReference>
<dbReference type="InterPro" id="IPR035896">
    <property type="entry name" value="AN1-like_Znf"/>
</dbReference>
<dbReference type="Pfam" id="PF01428">
    <property type="entry name" value="zf-AN1"/>
    <property type="match status" value="1"/>
</dbReference>
<keyword evidence="2 4" id="KW-0863">Zinc-finger</keyword>
<keyword evidence="3" id="KW-0862">Zinc</keyword>
<evidence type="ECO:0000313" key="8">
    <source>
        <dbReference type="Proteomes" id="UP000481153"/>
    </source>
</evidence>
<feature type="domain" description="AN1-type" evidence="6">
    <location>
        <begin position="122"/>
        <end position="168"/>
    </location>
</feature>
<dbReference type="SUPFAM" id="SSF118310">
    <property type="entry name" value="AN1-like Zinc finger"/>
    <property type="match status" value="1"/>
</dbReference>
<dbReference type="SMART" id="SM00259">
    <property type="entry name" value="ZnF_A20"/>
    <property type="match status" value="1"/>
</dbReference>
<dbReference type="AlphaFoldDB" id="A0A6G0WWM2"/>
<proteinExistence type="predicted"/>
<dbReference type="PROSITE" id="PS51039">
    <property type="entry name" value="ZF_AN1"/>
    <property type="match status" value="1"/>
</dbReference>
<dbReference type="InterPro" id="IPR002653">
    <property type="entry name" value="Znf_A20"/>
</dbReference>
<dbReference type="GO" id="GO:0008270">
    <property type="term" value="F:zinc ion binding"/>
    <property type="evidence" value="ECO:0007669"/>
    <property type="project" value="UniProtKB-KW"/>
</dbReference>
<evidence type="ECO:0000256" key="3">
    <source>
        <dbReference type="ARBA" id="ARBA00022833"/>
    </source>
</evidence>
<keyword evidence="1" id="KW-0479">Metal-binding</keyword>
<gene>
    <name evidence="7" type="ORF">Ae201684_010846</name>
</gene>
<evidence type="ECO:0000256" key="2">
    <source>
        <dbReference type="ARBA" id="ARBA00022771"/>
    </source>
</evidence>
<dbReference type="EMBL" id="VJMJ01000138">
    <property type="protein sequence ID" value="KAF0731892.1"/>
    <property type="molecule type" value="Genomic_DNA"/>
</dbReference>
<dbReference type="SMART" id="SM00154">
    <property type="entry name" value="ZnF_AN1"/>
    <property type="match status" value="1"/>
</dbReference>
<evidence type="ECO:0000256" key="4">
    <source>
        <dbReference type="PROSITE-ProRule" id="PRU00449"/>
    </source>
</evidence>
<comment type="caution">
    <text evidence="7">The sequence shown here is derived from an EMBL/GenBank/DDBJ whole genome shotgun (WGS) entry which is preliminary data.</text>
</comment>
<evidence type="ECO:0000259" key="6">
    <source>
        <dbReference type="PROSITE" id="PS51039"/>
    </source>
</evidence>
<sequence>MRIDLALQNGALVFFLSVPQHRKSQRDLLLAILSITHSYKMQQEGESTKLCANGCGFFGSAASGGMCSVCWKKTMSNRQVETQSYTSTPVAAPVVEAAAAPSVDVDAPTPAEATPVEAPVVQKNKSRCWECKKKVGLTGIECRCGFVYCGSHRFADQHNCSYDFKSADRAELAKRNPGAKDGIVEVLFALALPLWTRQVSVGGLWRHAHSRSCPKKLHLVVRHRLGLSIHDVHLDWTPPLCIVTCMCHF</sequence>
<keyword evidence="8" id="KW-1185">Reference proteome</keyword>
<dbReference type="VEuPathDB" id="FungiDB:AeMF1_002990"/>
<dbReference type="GO" id="GO:0003677">
    <property type="term" value="F:DNA binding"/>
    <property type="evidence" value="ECO:0007669"/>
    <property type="project" value="InterPro"/>
</dbReference>
<evidence type="ECO:0000313" key="7">
    <source>
        <dbReference type="EMBL" id="KAF0731892.1"/>
    </source>
</evidence>
<evidence type="ECO:0000259" key="5">
    <source>
        <dbReference type="PROSITE" id="PS51036"/>
    </source>
</evidence>
<dbReference type="Gene3D" id="4.10.1110.10">
    <property type="entry name" value="AN1-like Zinc finger"/>
    <property type="match status" value="1"/>
</dbReference>
<dbReference type="Pfam" id="PF01754">
    <property type="entry name" value="zf-A20"/>
    <property type="match status" value="1"/>
</dbReference>
<dbReference type="PROSITE" id="PS51036">
    <property type="entry name" value="ZF_A20"/>
    <property type="match status" value="1"/>
</dbReference>
<evidence type="ECO:0008006" key="9">
    <source>
        <dbReference type="Google" id="ProtNLM"/>
    </source>
</evidence>
<dbReference type="Proteomes" id="UP000481153">
    <property type="component" value="Unassembled WGS sequence"/>
</dbReference>
<protein>
    <recommendedName>
        <fullName evidence="9">AN1-type domain-containing protein</fullName>
    </recommendedName>
</protein>
<dbReference type="SUPFAM" id="SSF57716">
    <property type="entry name" value="Glucocorticoid receptor-like (DNA-binding domain)"/>
    <property type="match status" value="1"/>
</dbReference>
<dbReference type="Gene3D" id="1.20.5.4770">
    <property type="match status" value="1"/>
</dbReference>
<dbReference type="InterPro" id="IPR050652">
    <property type="entry name" value="AN1_A20_ZnFinger"/>
</dbReference>
<dbReference type="PANTHER" id="PTHR10634:SF149">
    <property type="entry name" value="AN1-TYPE DOMAIN-CONTAINING PROTEIN-RELATED"/>
    <property type="match status" value="1"/>
</dbReference>
<dbReference type="InterPro" id="IPR000058">
    <property type="entry name" value="Znf_AN1"/>
</dbReference>